<dbReference type="EMBL" id="LNGE01000002">
    <property type="protein sequence ID" value="KYC46284.1"/>
    <property type="molecule type" value="Genomic_DNA"/>
</dbReference>
<organism evidence="1 5">
    <name type="scientific">Candidatus Methanofastidiosum methylothiophilum</name>
    <dbReference type="NCBI Taxonomy" id="1705564"/>
    <lineage>
        <taxon>Archaea</taxon>
        <taxon>Methanobacteriati</taxon>
        <taxon>Methanobacteriota</taxon>
        <taxon>Stenosarchaea group</taxon>
        <taxon>Candidatus Methanofastidiosia</taxon>
        <taxon>Candidatus Methanofastidiosales</taxon>
        <taxon>Candidatus Methanofastidiosaceae</taxon>
        <taxon>Candidatus Methanofastidiosum</taxon>
    </lineage>
</organism>
<dbReference type="PATRIC" id="fig|1706438.3.peg.207"/>
<name>A0A150INP2_9EURY</name>
<sequence>MAKFILFPKDVQNMGGYIVENVAKLGYRDIIVGNPTDEPIKIEIPVYNEDIVKSYEQLGVIVYRMKSDESLISALDKVKAIVKTDTLKDLSYDIPKKKKTAKK</sequence>
<gene>
    <name evidence="1" type="ORF">APG10_00154</name>
    <name evidence="2" type="ORF">APG11_00219</name>
    <name evidence="3" type="ORF">APG12_00207</name>
</gene>
<reference evidence="4 5" key="1">
    <citation type="journal article" date="2016" name="ISME J.">
        <title>Chasing the elusive Euryarchaeota class WSA2: genomes reveal a uniquely fastidious methyl-reducing methanogen.</title>
        <authorList>
            <person name="Nobu M.K."/>
            <person name="Narihiro T."/>
            <person name="Kuroda K."/>
            <person name="Mei R."/>
            <person name="Liu W.T."/>
        </authorList>
    </citation>
    <scope>NUCLEOTIDE SEQUENCE [LARGE SCALE GENOMIC DNA]</scope>
    <source>
        <strain evidence="1">B03fssc0709_Meth_Bin005</strain>
        <strain evidence="2">B15fssc0709_Meth_Bin003</strain>
        <strain evidence="3">BMIXfssc0709_Meth_Bin006</strain>
    </source>
</reference>
<dbReference type="InterPro" id="IPR019597">
    <property type="entry name" value="Energy-convert_hydgase-B_suP"/>
</dbReference>
<accession>A0A150INP2</accession>
<dbReference type="AlphaFoldDB" id="A0A150INP2"/>
<accession>A0A150IUI8</accession>
<evidence type="ECO:0000313" key="5">
    <source>
        <dbReference type="Proteomes" id="UP000092401"/>
    </source>
</evidence>
<dbReference type="Proteomes" id="UP000092401">
    <property type="component" value="Unassembled WGS sequence"/>
</dbReference>
<protein>
    <submittedName>
        <fullName evidence="1">Hydrogenase subunit EhbP</fullName>
    </submittedName>
</protein>
<dbReference type="PATRIC" id="fig|1706437.3.peg.218"/>
<dbReference type="PATRIC" id="fig|1706436.3.peg.153"/>
<proteinExistence type="predicted"/>
<comment type="caution">
    <text evidence="1">The sequence shown here is derived from an EMBL/GenBank/DDBJ whole genome shotgun (WGS) entry which is preliminary data.</text>
</comment>
<evidence type="ECO:0000313" key="2">
    <source>
        <dbReference type="EMBL" id="KYC48548.1"/>
    </source>
</evidence>
<evidence type="ECO:0000313" key="1">
    <source>
        <dbReference type="EMBL" id="KYC46284.1"/>
    </source>
</evidence>
<evidence type="ECO:0000313" key="4">
    <source>
        <dbReference type="Proteomes" id="UP000091929"/>
    </source>
</evidence>
<dbReference type="EMBL" id="LNGF01000003">
    <property type="protein sequence ID" value="KYC48548.1"/>
    <property type="molecule type" value="Genomic_DNA"/>
</dbReference>
<dbReference type="Proteomes" id="UP000092403">
    <property type="component" value="Unassembled WGS sequence"/>
</dbReference>
<evidence type="ECO:0000313" key="3">
    <source>
        <dbReference type="EMBL" id="KYC51282.1"/>
    </source>
</evidence>
<dbReference type="Pfam" id="PF10622">
    <property type="entry name" value="Ehbp"/>
    <property type="match status" value="1"/>
</dbReference>
<dbReference type="Proteomes" id="UP000091929">
    <property type="component" value="Unassembled WGS sequence"/>
</dbReference>
<accession>A0A150J226</accession>
<dbReference type="EMBL" id="LNJC01000002">
    <property type="protein sequence ID" value="KYC51282.1"/>
    <property type="molecule type" value="Genomic_DNA"/>
</dbReference>